<dbReference type="Proteomes" id="UP000708208">
    <property type="component" value="Unassembled WGS sequence"/>
</dbReference>
<keyword evidence="7" id="KW-0732">Signal</keyword>
<name>A0A8J2L539_9HEXA</name>
<dbReference type="SMART" id="SM00848">
    <property type="entry name" value="Inhibitor_I29"/>
    <property type="match status" value="1"/>
</dbReference>
<dbReference type="GO" id="GO:0008234">
    <property type="term" value="F:cysteine-type peptidase activity"/>
    <property type="evidence" value="ECO:0007669"/>
    <property type="project" value="UniProtKB-KW"/>
</dbReference>
<dbReference type="AlphaFoldDB" id="A0A8J2L539"/>
<proteinExistence type="inferred from homology"/>
<gene>
    <name evidence="10" type="ORF">AFUS01_LOCUS35836</name>
</gene>
<dbReference type="OrthoDB" id="10253408at2759"/>
<dbReference type="EMBL" id="CAJVCH010537386">
    <property type="protein sequence ID" value="CAG7825742.1"/>
    <property type="molecule type" value="Genomic_DNA"/>
</dbReference>
<evidence type="ECO:0000256" key="3">
    <source>
        <dbReference type="ARBA" id="ARBA00022801"/>
    </source>
</evidence>
<dbReference type="InterPro" id="IPR000668">
    <property type="entry name" value="Peptidase_C1A_C"/>
</dbReference>
<dbReference type="SMART" id="SM00645">
    <property type="entry name" value="Pept_C1"/>
    <property type="match status" value="1"/>
</dbReference>
<reference evidence="10" key="1">
    <citation type="submission" date="2021-06" db="EMBL/GenBank/DDBJ databases">
        <authorList>
            <person name="Hodson N. C."/>
            <person name="Mongue J. A."/>
            <person name="Jaron S. K."/>
        </authorList>
    </citation>
    <scope>NUCLEOTIDE SEQUENCE</scope>
</reference>
<dbReference type="InterPro" id="IPR013201">
    <property type="entry name" value="Prot_inhib_I29"/>
</dbReference>
<keyword evidence="6" id="KW-1015">Disulfide bond</keyword>
<evidence type="ECO:0000256" key="5">
    <source>
        <dbReference type="ARBA" id="ARBA00023145"/>
    </source>
</evidence>
<evidence type="ECO:0008006" key="12">
    <source>
        <dbReference type="Google" id="ProtNLM"/>
    </source>
</evidence>
<dbReference type="GO" id="GO:0006508">
    <property type="term" value="P:proteolysis"/>
    <property type="evidence" value="ECO:0007669"/>
    <property type="project" value="UniProtKB-KW"/>
</dbReference>
<keyword evidence="5" id="KW-0865">Zymogen</keyword>
<evidence type="ECO:0000313" key="10">
    <source>
        <dbReference type="EMBL" id="CAG7825742.1"/>
    </source>
</evidence>
<feature type="chain" id="PRO_5035147226" description="Cathepsin L" evidence="7">
    <location>
        <begin position="16"/>
        <end position="338"/>
    </location>
</feature>
<dbReference type="CDD" id="cd02248">
    <property type="entry name" value="Peptidase_C1A"/>
    <property type="match status" value="1"/>
</dbReference>
<dbReference type="FunFam" id="3.90.70.10:FF:000006">
    <property type="entry name" value="Cathepsin S"/>
    <property type="match status" value="1"/>
</dbReference>
<sequence length="338" mass="36851">MQGVALLLLGLAVLCEPFALLDEKAANDIFTEEWESFKAMYGKRYDNDVEEAFRFKIYLENRHKIAQHNRKDAPYRMAINKFGDMMFHEFSAIYHGFQLDNEGSSDNLTTSTFIPPANFKAPNSVDWRADGAVTPVKDQKQCGSCWAFGAVGTLEGQHFRKTGNLVSLSEEDLVDCVTAQYGGHGCKGGNPLGALMFVRLNGGIDTESSYPYVGIEGTCKFSPSGVGATVTGAVRLAAGNEEMLQQAVGTIGPIVVAIDAEESLMRYAGHGVYYDPECSTEKLNHAVLVVGYGTENGEDFWLVKNSWGPDWGDNGYVKMARGRGNNCGIATFAGYPLV</sequence>
<comment type="caution">
    <text evidence="10">The sequence shown here is derived from an EMBL/GenBank/DDBJ whole genome shotgun (WGS) entry which is preliminary data.</text>
</comment>
<dbReference type="PROSITE" id="PS00139">
    <property type="entry name" value="THIOL_PROTEASE_CYS"/>
    <property type="match status" value="1"/>
</dbReference>
<evidence type="ECO:0000259" key="9">
    <source>
        <dbReference type="SMART" id="SM00848"/>
    </source>
</evidence>
<protein>
    <recommendedName>
        <fullName evidence="12">Cathepsin L</fullName>
    </recommendedName>
</protein>
<organism evidence="10 11">
    <name type="scientific">Allacma fusca</name>
    <dbReference type="NCBI Taxonomy" id="39272"/>
    <lineage>
        <taxon>Eukaryota</taxon>
        <taxon>Metazoa</taxon>
        <taxon>Ecdysozoa</taxon>
        <taxon>Arthropoda</taxon>
        <taxon>Hexapoda</taxon>
        <taxon>Collembola</taxon>
        <taxon>Symphypleona</taxon>
        <taxon>Sminthuridae</taxon>
        <taxon>Allacma</taxon>
    </lineage>
</organism>
<dbReference type="InterPro" id="IPR025660">
    <property type="entry name" value="Pept_his_AS"/>
</dbReference>
<evidence type="ECO:0000256" key="6">
    <source>
        <dbReference type="ARBA" id="ARBA00023157"/>
    </source>
</evidence>
<dbReference type="PROSITE" id="PS00640">
    <property type="entry name" value="THIOL_PROTEASE_ASN"/>
    <property type="match status" value="1"/>
</dbReference>
<keyword evidence="11" id="KW-1185">Reference proteome</keyword>
<evidence type="ECO:0000256" key="1">
    <source>
        <dbReference type="ARBA" id="ARBA00008455"/>
    </source>
</evidence>
<feature type="signal peptide" evidence="7">
    <location>
        <begin position="1"/>
        <end position="15"/>
    </location>
</feature>
<feature type="domain" description="Peptidase C1A papain C-terminal" evidence="8">
    <location>
        <begin position="121"/>
        <end position="337"/>
    </location>
</feature>
<dbReference type="PANTHER" id="PTHR12411">
    <property type="entry name" value="CYSTEINE PROTEASE FAMILY C1-RELATED"/>
    <property type="match status" value="1"/>
</dbReference>
<evidence type="ECO:0000313" key="11">
    <source>
        <dbReference type="Proteomes" id="UP000708208"/>
    </source>
</evidence>
<evidence type="ECO:0000256" key="7">
    <source>
        <dbReference type="SAM" id="SignalP"/>
    </source>
</evidence>
<keyword evidence="2" id="KW-0645">Protease</keyword>
<keyword evidence="4" id="KW-0788">Thiol protease</keyword>
<evidence type="ECO:0000259" key="8">
    <source>
        <dbReference type="SMART" id="SM00645"/>
    </source>
</evidence>
<dbReference type="PROSITE" id="PS00639">
    <property type="entry name" value="THIOL_PROTEASE_HIS"/>
    <property type="match status" value="1"/>
</dbReference>
<dbReference type="InterPro" id="IPR013128">
    <property type="entry name" value="Peptidase_C1A"/>
</dbReference>
<evidence type="ECO:0000256" key="4">
    <source>
        <dbReference type="ARBA" id="ARBA00022807"/>
    </source>
</evidence>
<keyword evidence="3" id="KW-0378">Hydrolase</keyword>
<dbReference type="Pfam" id="PF08246">
    <property type="entry name" value="Inhibitor_I29"/>
    <property type="match status" value="1"/>
</dbReference>
<accession>A0A8J2L539</accession>
<dbReference type="Pfam" id="PF00112">
    <property type="entry name" value="Peptidase_C1"/>
    <property type="match status" value="1"/>
</dbReference>
<dbReference type="InterPro" id="IPR025661">
    <property type="entry name" value="Pept_asp_AS"/>
</dbReference>
<comment type="similarity">
    <text evidence="1">Belongs to the peptidase C1 family.</text>
</comment>
<feature type="domain" description="Cathepsin propeptide inhibitor" evidence="9">
    <location>
        <begin position="34"/>
        <end position="90"/>
    </location>
</feature>
<evidence type="ECO:0000256" key="2">
    <source>
        <dbReference type="ARBA" id="ARBA00022670"/>
    </source>
</evidence>
<dbReference type="InterPro" id="IPR039417">
    <property type="entry name" value="Peptidase_C1A_papain-like"/>
</dbReference>
<dbReference type="InterPro" id="IPR000169">
    <property type="entry name" value="Pept_cys_AS"/>
</dbReference>